<evidence type="ECO:0000313" key="2">
    <source>
        <dbReference type="Proteomes" id="UP000006038"/>
    </source>
</evidence>
<dbReference type="HOGENOM" id="CLU_2200996_0_0_1"/>
<dbReference type="EnsemblPlants" id="OB10G13980.1">
    <property type="protein sequence ID" value="OB10G13980.1"/>
    <property type="gene ID" value="OB10G13980"/>
</dbReference>
<evidence type="ECO:0000313" key="1">
    <source>
        <dbReference type="EnsemblPlants" id="OB10G13980.1"/>
    </source>
</evidence>
<dbReference type="AlphaFoldDB" id="J3N1K0"/>
<dbReference type="Gramene" id="OB10G13980.1">
    <property type="protein sequence ID" value="OB10G13980.1"/>
    <property type="gene ID" value="OB10G13980"/>
</dbReference>
<proteinExistence type="predicted"/>
<protein>
    <submittedName>
        <fullName evidence="1">Uncharacterized protein</fullName>
    </submittedName>
</protein>
<accession>J3N1K0</accession>
<dbReference type="Proteomes" id="UP000006038">
    <property type="component" value="Chromosome 10"/>
</dbReference>
<keyword evidence="2" id="KW-1185">Reference proteome</keyword>
<reference evidence="1" key="2">
    <citation type="submission" date="2013-04" db="UniProtKB">
        <authorList>
            <consortium name="EnsemblPlants"/>
        </authorList>
    </citation>
    <scope>IDENTIFICATION</scope>
</reference>
<name>J3N1K0_ORYBR</name>
<organism evidence="1">
    <name type="scientific">Oryza brachyantha</name>
    <name type="common">malo sina</name>
    <dbReference type="NCBI Taxonomy" id="4533"/>
    <lineage>
        <taxon>Eukaryota</taxon>
        <taxon>Viridiplantae</taxon>
        <taxon>Streptophyta</taxon>
        <taxon>Embryophyta</taxon>
        <taxon>Tracheophyta</taxon>
        <taxon>Spermatophyta</taxon>
        <taxon>Magnoliopsida</taxon>
        <taxon>Liliopsida</taxon>
        <taxon>Poales</taxon>
        <taxon>Poaceae</taxon>
        <taxon>BOP clade</taxon>
        <taxon>Oryzoideae</taxon>
        <taxon>Oryzeae</taxon>
        <taxon>Oryzinae</taxon>
        <taxon>Oryza</taxon>
    </lineage>
</organism>
<sequence length="108" mass="12653">MEFLILLNLYCKGHDYYRRHGGFVKDQKRKKLLGKERFPCHKQPSGTNLCGYYVCEMLRVWEIQNRVYGSPKYPIYCKPVRPENTSKLLQGLMPFDSSGHLQPSRGVL</sequence>
<reference evidence="1" key="1">
    <citation type="journal article" date="2013" name="Nat. Commun.">
        <title>Whole-genome sequencing of Oryza brachyantha reveals mechanisms underlying Oryza genome evolution.</title>
        <authorList>
            <person name="Chen J."/>
            <person name="Huang Q."/>
            <person name="Gao D."/>
            <person name="Wang J."/>
            <person name="Lang Y."/>
            <person name="Liu T."/>
            <person name="Li B."/>
            <person name="Bai Z."/>
            <person name="Luis Goicoechea J."/>
            <person name="Liang C."/>
            <person name="Chen C."/>
            <person name="Zhang W."/>
            <person name="Sun S."/>
            <person name="Liao Y."/>
            <person name="Zhang X."/>
            <person name="Yang L."/>
            <person name="Song C."/>
            <person name="Wang M."/>
            <person name="Shi J."/>
            <person name="Liu G."/>
            <person name="Liu J."/>
            <person name="Zhou H."/>
            <person name="Zhou W."/>
            <person name="Yu Q."/>
            <person name="An N."/>
            <person name="Chen Y."/>
            <person name="Cai Q."/>
            <person name="Wang B."/>
            <person name="Liu B."/>
            <person name="Min J."/>
            <person name="Huang Y."/>
            <person name="Wu H."/>
            <person name="Li Z."/>
            <person name="Zhang Y."/>
            <person name="Yin Y."/>
            <person name="Song W."/>
            <person name="Jiang J."/>
            <person name="Jackson S.A."/>
            <person name="Wing R.A."/>
            <person name="Wang J."/>
            <person name="Chen M."/>
        </authorList>
    </citation>
    <scope>NUCLEOTIDE SEQUENCE [LARGE SCALE GENOMIC DNA]</scope>
    <source>
        <strain evidence="1">cv. IRGC 101232</strain>
    </source>
</reference>